<dbReference type="Pfam" id="PF00612">
    <property type="entry name" value="IQ"/>
    <property type="match status" value="5"/>
</dbReference>
<dbReference type="GO" id="GO:0000278">
    <property type="term" value="P:mitotic cell cycle"/>
    <property type="evidence" value="ECO:0007669"/>
    <property type="project" value="TreeGrafter"/>
</dbReference>
<dbReference type="InterPro" id="IPR027417">
    <property type="entry name" value="P-loop_NTPase"/>
</dbReference>
<name>A0A7S2PQC0_9STRA</name>
<protein>
    <submittedName>
        <fullName evidence="6">Uncharacterized protein</fullName>
    </submittedName>
</protein>
<dbReference type="InterPro" id="IPR051185">
    <property type="entry name" value="ASPM"/>
</dbReference>
<dbReference type="CDD" id="cd23767">
    <property type="entry name" value="IQCD"/>
    <property type="match status" value="1"/>
</dbReference>
<evidence type="ECO:0000256" key="3">
    <source>
        <dbReference type="ARBA" id="ARBA00022737"/>
    </source>
</evidence>
<feature type="compositionally biased region" description="Polar residues" evidence="5">
    <location>
        <begin position="167"/>
        <end position="178"/>
    </location>
</feature>
<evidence type="ECO:0000256" key="4">
    <source>
        <dbReference type="ARBA" id="ARBA00022860"/>
    </source>
</evidence>
<comment type="subcellular location">
    <subcellularLocation>
        <location evidence="1">Cytoplasm</location>
    </subcellularLocation>
</comment>
<dbReference type="PANTHER" id="PTHR22706">
    <property type="entry name" value="ASSEMBLY FACTOR FOR SPINDLE MICROTUBULES"/>
    <property type="match status" value="1"/>
</dbReference>
<dbReference type="InterPro" id="IPR000048">
    <property type="entry name" value="IQ_motif_EF-hand-BS"/>
</dbReference>
<dbReference type="GO" id="GO:0005737">
    <property type="term" value="C:cytoplasm"/>
    <property type="evidence" value="ECO:0007669"/>
    <property type="project" value="UniProtKB-SubCell"/>
</dbReference>
<organism evidence="6">
    <name type="scientific">Skeletonema marinoi</name>
    <dbReference type="NCBI Taxonomy" id="267567"/>
    <lineage>
        <taxon>Eukaryota</taxon>
        <taxon>Sar</taxon>
        <taxon>Stramenopiles</taxon>
        <taxon>Ochrophyta</taxon>
        <taxon>Bacillariophyta</taxon>
        <taxon>Coscinodiscophyceae</taxon>
        <taxon>Thalassiosirophycidae</taxon>
        <taxon>Thalassiosirales</taxon>
        <taxon>Skeletonemataceae</taxon>
        <taxon>Skeletonema</taxon>
        <taxon>Skeletonema marinoi-dohrnii complex</taxon>
    </lineage>
</organism>
<dbReference type="GO" id="GO:0000922">
    <property type="term" value="C:spindle pole"/>
    <property type="evidence" value="ECO:0007669"/>
    <property type="project" value="TreeGrafter"/>
</dbReference>
<dbReference type="GO" id="GO:0005516">
    <property type="term" value="F:calmodulin binding"/>
    <property type="evidence" value="ECO:0007669"/>
    <property type="project" value="UniProtKB-KW"/>
</dbReference>
<proteinExistence type="predicted"/>
<dbReference type="PANTHER" id="PTHR22706:SF1">
    <property type="entry name" value="ASSEMBLY FACTOR FOR SPINDLE MICROTUBULES"/>
    <property type="match status" value="1"/>
</dbReference>
<dbReference type="GO" id="GO:0051295">
    <property type="term" value="P:establishment of meiotic spindle localization"/>
    <property type="evidence" value="ECO:0007669"/>
    <property type="project" value="TreeGrafter"/>
</dbReference>
<dbReference type="EMBL" id="HBGZ01019398">
    <property type="protein sequence ID" value="CAD9611370.1"/>
    <property type="molecule type" value="Transcribed_RNA"/>
</dbReference>
<evidence type="ECO:0000256" key="2">
    <source>
        <dbReference type="ARBA" id="ARBA00022490"/>
    </source>
</evidence>
<gene>
    <name evidence="6" type="ORF">SMAR0320_LOCUS13896</name>
</gene>
<keyword evidence="4" id="KW-0112">Calmodulin-binding</keyword>
<dbReference type="GO" id="GO:0007051">
    <property type="term" value="P:spindle organization"/>
    <property type="evidence" value="ECO:0007669"/>
    <property type="project" value="TreeGrafter"/>
</dbReference>
<keyword evidence="2" id="KW-0963">Cytoplasm</keyword>
<dbReference type="AlphaFoldDB" id="A0A7S2PQC0"/>
<evidence type="ECO:0000256" key="1">
    <source>
        <dbReference type="ARBA" id="ARBA00004496"/>
    </source>
</evidence>
<dbReference type="SUPFAM" id="SSF52540">
    <property type="entry name" value="P-loop containing nucleoside triphosphate hydrolases"/>
    <property type="match status" value="1"/>
</dbReference>
<evidence type="ECO:0000256" key="5">
    <source>
        <dbReference type="SAM" id="MobiDB-lite"/>
    </source>
</evidence>
<accession>A0A7S2PQC0</accession>
<feature type="region of interest" description="Disordered" evidence="5">
    <location>
        <begin position="381"/>
        <end position="404"/>
    </location>
</feature>
<dbReference type="SMART" id="SM00015">
    <property type="entry name" value="IQ"/>
    <property type="match status" value="7"/>
</dbReference>
<reference evidence="6" key="1">
    <citation type="submission" date="2021-01" db="EMBL/GenBank/DDBJ databases">
        <authorList>
            <person name="Corre E."/>
            <person name="Pelletier E."/>
            <person name="Niang G."/>
            <person name="Scheremetjew M."/>
            <person name="Finn R."/>
            <person name="Kale V."/>
            <person name="Holt S."/>
            <person name="Cochrane G."/>
            <person name="Meng A."/>
            <person name="Brown T."/>
            <person name="Cohen L."/>
        </authorList>
    </citation>
    <scope>NUCLEOTIDE SEQUENCE</scope>
    <source>
        <strain evidence="6">SM1012Den-03</strain>
    </source>
</reference>
<dbReference type="Gene3D" id="1.20.5.190">
    <property type="match status" value="2"/>
</dbReference>
<dbReference type="PROSITE" id="PS50096">
    <property type="entry name" value="IQ"/>
    <property type="match status" value="4"/>
</dbReference>
<sequence length="680" mass="77949">MTHKDMMKGTLLSAFDHNLEKNRKQMTSLEDELETIRWHLSLEQHEKDKNGSKKILQQKMQDNVANDQAADPMPAFDLESVGDPSITADTDSVADLFGKGKAGQKMKKKGLDPPARPSPSPPTDEESVGDNQSYSLERRDPRGSRVSAKGKSEQRGGVRVKKPTPVHQASTAHGSTFHVSGPREKQIKQTWPSGQALPPRPRKSSAKTVHFSIPRESQDIKFDNDSVDRLSTDFLATNIDDGGGGGDDFSWQGEHFDVDMYDDQSGGLLSSEHHDIYQWKDNKRHVVTSEHYVRENHHHYDLNERQDQRQGFNGSRGVSSASVESDLDLSFVHAVAAVVIQTAVRRFLAELVAEERRYAVQVIQSAALYWMDRRFSQPEPASRTGYAAPMSHHDHIPQSRSPQQRTKRVMFKDEYEDVSNFAATEIQRCFRGWLTRDTLEVDDFAATTIQRVFRGWWMRETMEVDRFCATEIQRIVRGHLCRMNYIYDLYCITVAQSVCRRFLAFNKSAIRLANVLYIQAIYRGYIVRSSLSQYVNEGQEVAATMIQTQWRSYDAQMNYINTLADILIVQSVARRWLTLRRHEVKYWHMSKRKQPAAAAAIYGRKQLVTDSSAGSRNDAHEVWKEHRLKIVAKKKQVHTNEYPDAFSDIFSEDGVEDVRWYDGNTSETNDFLQHWRGRKS</sequence>
<evidence type="ECO:0000313" key="6">
    <source>
        <dbReference type="EMBL" id="CAD9611370.1"/>
    </source>
</evidence>
<feature type="region of interest" description="Disordered" evidence="5">
    <location>
        <begin position="44"/>
        <end position="207"/>
    </location>
</feature>
<keyword evidence="3" id="KW-0677">Repeat</keyword>